<keyword evidence="7 19" id="KW-0521">NADP</keyword>
<keyword evidence="11 19" id="KW-0472">Membrane</keyword>
<dbReference type="OMA" id="RFYETNF"/>
<evidence type="ECO:0000256" key="16">
    <source>
        <dbReference type="ARBA" id="ARBA00048765"/>
    </source>
</evidence>
<evidence type="ECO:0000256" key="2">
    <source>
        <dbReference type="ARBA" id="ARBA00004922"/>
    </source>
</evidence>
<dbReference type="GO" id="GO:0102389">
    <property type="term" value="F:polyprenol reductase activity"/>
    <property type="evidence" value="ECO:0007669"/>
    <property type="project" value="UniProtKB-UniRule"/>
</dbReference>
<comment type="catalytic activity">
    <reaction evidence="15">
        <text>androst-4-ene-3,17-dione + NADPH + H(+) = 5alpha-androstan-3,17-dione + NADP(+)</text>
        <dbReference type="Rhea" id="RHEA:50816"/>
        <dbReference type="ChEBI" id="CHEBI:15378"/>
        <dbReference type="ChEBI" id="CHEBI:15994"/>
        <dbReference type="ChEBI" id="CHEBI:16422"/>
        <dbReference type="ChEBI" id="CHEBI:57783"/>
        <dbReference type="ChEBI" id="CHEBI:58349"/>
    </reaction>
    <physiologicalReaction direction="right-to-left" evidence="15">
        <dbReference type="Rhea" id="RHEA:50818"/>
    </physiologicalReaction>
</comment>
<evidence type="ECO:0000256" key="9">
    <source>
        <dbReference type="ARBA" id="ARBA00023002"/>
    </source>
</evidence>
<evidence type="ECO:0000256" key="5">
    <source>
        <dbReference type="ARBA" id="ARBA00022692"/>
    </source>
</evidence>
<organism evidence="21 22">
    <name type="scientific">Cyprinus carpio carpio</name>
    <dbReference type="NCBI Taxonomy" id="630221"/>
    <lineage>
        <taxon>Eukaryota</taxon>
        <taxon>Metazoa</taxon>
        <taxon>Chordata</taxon>
        <taxon>Craniata</taxon>
        <taxon>Vertebrata</taxon>
        <taxon>Euteleostomi</taxon>
        <taxon>Actinopterygii</taxon>
        <taxon>Neopterygii</taxon>
        <taxon>Teleostei</taxon>
        <taxon>Ostariophysi</taxon>
        <taxon>Cypriniformes</taxon>
        <taxon>Cyprinidae</taxon>
        <taxon>Cyprininae</taxon>
        <taxon>Cyprinus</taxon>
    </lineage>
</organism>
<comment type="catalytic activity">
    <reaction evidence="17">
        <text>17beta-hydroxy-5alpha-androstan-3-one + NADP(+) = testosterone + NADPH + H(+)</text>
        <dbReference type="Rhea" id="RHEA:50820"/>
        <dbReference type="ChEBI" id="CHEBI:15378"/>
        <dbReference type="ChEBI" id="CHEBI:16330"/>
        <dbReference type="ChEBI" id="CHEBI:17347"/>
        <dbReference type="ChEBI" id="CHEBI:57783"/>
        <dbReference type="ChEBI" id="CHEBI:58349"/>
        <dbReference type="EC" id="1.3.1.22"/>
    </reaction>
    <physiologicalReaction direction="right-to-left" evidence="17">
        <dbReference type="Rhea" id="RHEA:50822"/>
    </physiologicalReaction>
</comment>
<dbReference type="Proteomes" id="UP001108240">
    <property type="component" value="Unplaced"/>
</dbReference>
<feature type="domain" description="3-oxo-5-alpha-steroid 4-dehydrogenase C-terminal" evidence="20">
    <location>
        <begin position="234"/>
        <end position="355"/>
    </location>
</feature>
<evidence type="ECO:0000256" key="4">
    <source>
        <dbReference type="ARBA" id="ARBA00012522"/>
    </source>
</evidence>
<evidence type="ECO:0000256" key="19">
    <source>
        <dbReference type="RuleBase" id="RU367081"/>
    </source>
</evidence>
<dbReference type="GO" id="GO:0006488">
    <property type="term" value="P:dolichol-linked oligosaccharide biosynthetic process"/>
    <property type="evidence" value="ECO:0007669"/>
    <property type="project" value="UniProtKB-UniRule"/>
</dbReference>
<evidence type="ECO:0000256" key="7">
    <source>
        <dbReference type="ARBA" id="ARBA00022857"/>
    </source>
</evidence>
<dbReference type="GO" id="GO:0047751">
    <property type="term" value="F:3-oxo-5-alpha-steroid 4-dehydrogenase (NADP+) activity"/>
    <property type="evidence" value="ECO:0007669"/>
    <property type="project" value="UniProtKB-UniRule"/>
</dbReference>
<dbReference type="EC" id="1.3.1.94" evidence="4 19"/>
<feature type="transmembrane region" description="Helical" evidence="19">
    <location>
        <begin position="53"/>
        <end position="74"/>
    </location>
</feature>
<evidence type="ECO:0000256" key="6">
    <source>
        <dbReference type="ARBA" id="ARBA00022824"/>
    </source>
</evidence>
<evidence type="ECO:0000313" key="22">
    <source>
        <dbReference type="Proteomes" id="UP001108240"/>
    </source>
</evidence>
<keyword evidence="10" id="KW-0443">Lipid metabolism</keyword>
<feature type="transmembrane region" description="Helical" evidence="19">
    <location>
        <begin position="297"/>
        <end position="322"/>
    </location>
</feature>
<evidence type="ECO:0000313" key="21">
    <source>
        <dbReference type="Ensembl" id="ENSCCRP00000042949.2"/>
    </source>
</evidence>
<evidence type="ECO:0000256" key="13">
    <source>
        <dbReference type="ARBA" id="ARBA00046320"/>
    </source>
</evidence>
<evidence type="ECO:0000256" key="10">
    <source>
        <dbReference type="ARBA" id="ARBA00023098"/>
    </source>
</evidence>
<comment type="similarity">
    <text evidence="13 19">Belongs to the steroid 5-alpha reductase family. Polyprenal reductase subfamily.</text>
</comment>
<reference evidence="21" key="1">
    <citation type="submission" date="2025-08" db="UniProtKB">
        <authorList>
            <consortium name="Ensembl"/>
        </authorList>
    </citation>
    <scope>IDENTIFICATION</scope>
</reference>
<accession>A0A8C1C734</accession>
<comment type="pathway">
    <text evidence="2 19">Protein modification; protein glycosylation.</text>
</comment>
<dbReference type="GO" id="GO:0016095">
    <property type="term" value="P:polyprenol catabolic process"/>
    <property type="evidence" value="ECO:0007669"/>
    <property type="project" value="UniProtKB-UniRule"/>
</dbReference>
<dbReference type="Gene3D" id="1.20.120.1630">
    <property type="match status" value="1"/>
</dbReference>
<dbReference type="PROSITE" id="PS50244">
    <property type="entry name" value="S5A_REDUCTASE"/>
    <property type="match status" value="1"/>
</dbReference>
<feature type="transmembrane region" description="Helical" evidence="19">
    <location>
        <begin position="238"/>
        <end position="255"/>
    </location>
</feature>
<feature type="transmembrane region" description="Helical" evidence="19">
    <location>
        <begin position="120"/>
        <end position="141"/>
    </location>
</feature>
<dbReference type="GO" id="GO:0005789">
    <property type="term" value="C:endoplasmic reticulum membrane"/>
    <property type="evidence" value="ECO:0007669"/>
    <property type="project" value="UniProtKB-SubCell"/>
</dbReference>
<evidence type="ECO:0000256" key="18">
    <source>
        <dbReference type="ARBA" id="ARBA00049427"/>
    </source>
</evidence>
<evidence type="ECO:0000256" key="12">
    <source>
        <dbReference type="ARBA" id="ARBA00045898"/>
    </source>
</evidence>
<dbReference type="GO" id="GO:0160198">
    <property type="term" value="F:polyprenal reductase activity"/>
    <property type="evidence" value="ECO:0007669"/>
    <property type="project" value="UniProtKB-EC"/>
</dbReference>
<comment type="catalytic activity">
    <reaction evidence="18 19">
        <text>a di-trans,poly-cis-dolichal + NADP(+) = a di-trans,poly-cis-polyprenal + NADPH + H(+)</text>
        <dbReference type="Rhea" id="RHEA:80727"/>
        <dbReference type="Rhea" id="RHEA-COMP:19536"/>
        <dbReference type="Rhea" id="RHEA-COMP:19537"/>
        <dbReference type="ChEBI" id="CHEBI:15378"/>
        <dbReference type="ChEBI" id="CHEBI:57783"/>
        <dbReference type="ChEBI" id="CHEBI:58349"/>
        <dbReference type="ChEBI" id="CHEBI:231623"/>
        <dbReference type="ChEBI" id="CHEBI:231637"/>
        <dbReference type="EC" id="1.3.1.94"/>
    </reaction>
    <physiologicalReaction direction="right-to-left" evidence="18 19">
        <dbReference type="Rhea" id="RHEA:80729"/>
    </physiologicalReaction>
</comment>
<evidence type="ECO:0000256" key="1">
    <source>
        <dbReference type="ARBA" id="ARBA00004477"/>
    </source>
</evidence>
<evidence type="ECO:0000256" key="14">
    <source>
        <dbReference type="ARBA" id="ARBA00047186"/>
    </source>
</evidence>
<dbReference type="PANTHER" id="PTHR14624:SF0">
    <property type="entry name" value="POLYPRENOL REDUCTASE"/>
    <property type="match status" value="1"/>
</dbReference>
<dbReference type="Pfam" id="PF02544">
    <property type="entry name" value="Steroid_dh"/>
    <property type="match status" value="1"/>
</dbReference>
<dbReference type="Ensembl" id="ENSCCRT00000046545.2">
    <property type="protein sequence ID" value="ENSCCRP00000042949.2"/>
    <property type="gene ID" value="ENSCCRG00000022915.2"/>
</dbReference>
<feature type="transmembrane region" description="Helical" evidence="19">
    <location>
        <begin position="199"/>
        <end position="226"/>
    </location>
</feature>
<dbReference type="EC" id="1.3.1.22" evidence="3 19"/>
<keyword evidence="8 19" id="KW-1133">Transmembrane helix</keyword>
<proteinExistence type="inferred from homology"/>
<dbReference type="InterPro" id="IPR039698">
    <property type="entry name" value="Dfg10/SRD5A3"/>
</dbReference>
<dbReference type="PANTHER" id="PTHR14624">
    <property type="entry name" value="DFG10 PROTEIN"/>
    <property type="match status" value="1"/>
</dbReference>
<evidence type="ECO:0000256" key="8">
    <source>
        <dbReference type="ARBA" id="ARBA00022989"/>
    </source>
</evidence>
<evidence type="ECO:0000256" key="11">
    <source>
        <dbReference type="ARBA" id="ARBA00023136"/>
    </source>
</evidence>
<sequence>MNKHILPDHGAVVPLSKSLNEWNPKRSGICFLWYLYTSGPQYDAAAAAMHDSIAIVNIIWFLLALCFLIAFCLCKFSLKLPHSLEHVFQDLIRYGKTKEHIKRSNWQLVFDISKRCFYHFYAVSVMWNGLLLLLSLCSVVMNEALPDWLIDALWCLTGRPRDAWNELHLSILLLQVLLWVHSLRRLLECLFVSVFSNGVIHVVQYAFGLGYYVLLGLTVLCINSSLPQSGSLVSQLTWHHVIGTLLFIWASLLQNRSLSMLAKMRTDSSGKVETLAHKMPCGGWFELVSCPHYLAELLIYVSMSVCCGCSSLTWWLVVLYVLCNQALAAQLCHDYYRSKFETYPTQRKAFIPFVL</sequence>
<name>A0A8C1C734_CYPCA</name>
<dbReference type="GeneTree" id="ENSGT00500000044920"/>
<dbReference type="InterPro" id="IPR001104">
    <property type="entry name" value="3-oxo-5_a-steroid_4-DH_C"/>
</dbReference>
<comment type="subcellular location">
    <subcellularLocation>
        <location evidence="1">Endoplasmic reticulum membrane</location>
        <topology evidence="1">Multi-pass membrane protein</topology>
    </subcellularLocation>
</comment>
<keyword evidence="5 19" id="KW-0812">Transmembrane</keyword>
<keyword evidence="22" id="KW-1185">Reference proteome</keyword>
<evidence type="ECO:0000256" key="17">
    <source>
        <dbReference type="ARBA" id="ARBA00049397"/>
    </source>
</evidence>
<comment type="catalytic activity">
    <reaction evidence="16">
        <text>a 3-oxo-5alpha-steroid + NADP(+) = a 3-oxo-Delta(4)-steroid + NADPH + H(+)</text>
        <dbReference type="Rhea" id="RHEA:54384"/>
        <dbReference type="ChEBI" id="CHEBI:13601"/>
        <dbReference type="ChEBI" id="CHEBI:15378"/>
        <dbReference type="ChEBI" id="CHEBI:47909"/>
        <dbReference type="ChEBI" id="CHEBI:57783"/>
        <dbReference type="ChEBI" id="CHEBI:58349"/>
        <dbReference type="EC" id="1.3.1.22"/>
    </reaction>
    <physiologicalReaction direction="right-to-left" evidence="16">
        <dbReference type="Rhea" id="RHEA:54386"/>
    </physiologicalReaction>
</comment>
<comment type="function">
    <text evidence="12">Plays a key role in early steps of protein N-linked glycosylation by being involved in the conversion of polyprenol into dolichol. Acts as a polyprenal reductase that mediates the reduction of polyprenal into dolichal in a NADP-dependent mechanism. Dolichols are required for the synthesis of dolichol-linked monosaccharides and the oligosaccharide precursor used for N-glycosylation. Also able to convert testosterone (T) into 5-alpha-dihydrotestosterone (DHT).</text>
</comment>
<evidence type="ECO:0000256" key="15">
    <source>
        <dbReference type="ARBA" id="ARBA00048095"/>
    </source>
</evidence>
<evidence type="ECO:0000256" key="3">
    <source>
        <dbReference type="ARBA" id="ARBA00012049"/>
    </source>
</evidence>
<dbReference type="UniPathway" id="UPA00378"/>
<protein>
    <recommendedName>
        <fullName evidence="14 19">Polyprenal reductase</fullName>
        <ecNumber evidence="3 19">1.3.1.22</ecNumber>
        <ecNumber evidence="4 19">1.3.1.94</ecNumber>
    </recommendedName>
</protein>
<keyword evidence="6 19" id="KW-0256">Endoplasmic reticulum</keyword>
<evidence type="ECO:0000259" key="20">
    <source>
        <dbReference type="Pfam" id="PF02544"/>
    </source>
</evidence>
<keyword evidence="9 19" id="KW-0560">Oxidoreductase</keyword>
<dbReference type="FunFam" id="1.20.120.1630:FF:000021">
    <property type="entry name" value="Polyprenol reductase 1"/>
    <property type="match status" value="1"/>
</dbReference>
<reference evidence="21" key="2">
    <citation type="submission" date="2025-09" db="UniProtKB">
        <authorList>
            <consortium name="Ensembl"/>
        </authorList>
    </citation>
    <scope>IDENTIFICATION</scope>
</reference>
<dbReference type="AlphaFoldDB" id="A0A8C1C734"/>